<keyword evidence="3 5" id="KW-1133">Transmembrane helix</keyword>
<keyword evidence="5" id="KW-0808">Transferase</keyword>
<feature type="transmembrane region" description="Helical" evidence="5">
    <location>
        <begin position="50"/>
        <end position="68"/>
    </location>
</feature>
<keyword evidence="5" id="KW-0256">Endoplasmic reticulum</keyword>
<name>A0A8X6L9Z6_TRICU</name>
<dbReference type="GO" id="GO:0032216">
    <property type="term" value="F:glucosaminyl-phosphatidylinositol O-acyltransferase activity"/>
    <property type="evidence" value="ECO:0007669"/>
    <property type="project" value="TreeGrafter"/>
</dbReference>
<accession>A0A8X6L9Z6</accession>
<dbReference type="OrthoDB" id="15270at2759"/>
<comment type="pathway">
    <text evidence="5">Glycolipid biosynthesis; glycosylphosphatidylinositol-anchor biosynthesis.</text>
</comment>
<feature type="transmembrane region" description="Helical" evidence="5">
    <location>
        <begin position="220"/>
        <end position="242"/>
    </location>
</feature>
<protein>
    <recommendedName>
        <fullName evidence="5">Phosphatidylinositol-glycan biosynthesis class W protein</fullName>
        <ecNumber evidence="5">2.3.-.-</ecNumber>
    </recommendedName>
</protein>
<feature type="transmembrane region" description="Helical" evidence="5">
    <location>
        <begin position="146"/>
        <end position="167"/>
    </location>
</feature>
<dbReference type="PANTHER" id="PTHR20661:SF0">
    <property type="entry name" value="PHOSPHATIDYLINOSITOL-GLYCAN BIOSYNTHESIS CLASS W PROTEIN"/>
    <property type="match status" value="1"/>
</dbReference>
<keyword evidence="2 5" id="KW-0812">Transmembrane</keyword>
<evidence type="ECO:0000256" key="1">
    <source>
        <dbReference type="ARBA" id="ARBA00004141"/>
    </source>
</evidence>
<feature type="transmembrane region" description="Helical" evidence="5">
    <location>
        <begin position="321"/>
        <end position="339"/>
    </location>
</feature>
<dbReference type="Pfam" id="PF06423">
    <property type="entry name" value="GWT1"/>
    <property type="match status" value="2"/>
</dbReference>
<feature type="transmembrane region" description="Helical" evidence="5">
    <location>
        <begin position="289"/>
        <end position="309"/>
    </location>
</feature>
<sequence>MTSPKVWIVLLAASRIIFSGQTKQRMEYNFSSIEEAQRVLGYDGTFPGEIFSLTFFVPLCSLLIWLIAGITHLSNRSVQFLELCVLNVILLLALTLLEEKLQLVLIGLGILVSILFYVFVVKYFFKKSKYVLKDISLPERNVNRDFIGGYRGHLLLATAISILAVDFNFFPSRFAKTETYGWSMMDAGVGSFILLHGLCSSHGKTFVVKHSLRKCFLSSFPLFLLGFIRLAATTAVICYSVLCKVRLPSGLLAALTVLIHQLLLSKAGLADLVISESRGNFFEANKEGICSLLGFVTLYFCGVQLGHIVLEARVKRKVSDYMWLLAKLIVIGAFAWTLMYPFHEEVQPVSRRMANLPYCIWVVALTSLQLAVHLCQEIIMTILSKVLKNNCEFLLWKAINYNGLFYFLLANLLTGLVNISMNTDESSNLKSFIILVLYLTILTVSSVVNIKFNIQLKFW</sequence>
<dbReference type="Proteomes" id="UP000887116">
    <property type="component" value="Unassembled WGS sequence"/>
</dbReference>
<feature type="transmembrane region" description="Helical" evidence="5">
    <location>
        <begin position="432"/>
        <end position="452"/>
    </location>
</feature>
<feature type="transmembrane region" description="Helical" evidence="5">
    <location>
        <begin position="403"/>
        <end position="420"/>
    </location>
</feature>
<dbReference type="EMBL" id="BMAO01005363">
    <property type="protein sequence ID" value="GFR00957.1"/>
    <property type="molecule type" value="Genomic_DNA"/>
</dbReference>
<feature type="transmembrane region" description="Helical" evidence="5">
    <location>
        <begin position="80"/>
        <end position="97"/>
    </location>
</feature>
<keyword evidence="7" id="KW-1185">Reference proteome</keyword>
<comment type="caution">
    <text evidence="6">The sequence shown here is derived from an EMBL/GenBank/DDBJ whole genome shotgun (WGS) entry which is preliminary data.</text>
</comment>
<dbReference type="PANTHER" id="PTHR20661">
    <property type="entry name" value="PHOSPHATIDYLINOSITOL-GLYCAN BIOSYNTHESIS CLASS W PROTEIN"/>
    <property type="match status" value="1"/>
</dbReference>
<feature type="transmembrane region" description="Helical" evidence="5">
    <location>
        <begin position="360"/>
        <end position="383"/>
    </location>
</feature>
<evidence type="ECO:0000256" key="2">
    <source>
        <dbReference type="ARBA" id="ARBA00022692"/>
    </source>
</evidence>
<dbReference type="EC" id="2.3.-.-" evidence="5"/>
<dbReference type="InterPro" id="IPR009447">
    <property type="entry name" value="PIGW/GWT1"/>
</dbReference>
<gene>
    <name evidence="6" type="primary">GWT1</name>
    <name evidence="6" type="ORF">TNCT_68961</name>
</gene>
<feature type="transmembrane region" description="Helical" evidence="5">
    <location>
        <begin position="103"/>
        <end position="125"/>
    </location>
</feature>
<keyword evidence="5" id="KW-0012">Acyltransferase</keyword>
<proteinExistence type="inferred from homology"/>
<evidence type="ECO:0000313" key="6">
    <source>
        <dbReference type="EMBL" id="GFR00957.1"/>
    </source>
</evidence>
<dbReference type="GO" id="GO:0006506">
    <property type="term" value="P:GPI anchor biosynthetic process"/>
    <property type="evidence" value="ECO:0007669"/>
    <property type="project" value="UniProtKB-KW"/>
</dbReference>
<evidence type="ECO:0000256" key="4">
    <source>
        <dbReference type="ARBA" id="ARBA00023136"/>
    </source>
</evidence>
<evidence type="ECO:0000313" key="7">
    <source>
        <dbReference type="Proteomes" id="UP000887116"/>
    </source>
</evidence>
<organism evidence="6 7">
    <name type="scientific">Trichonephila clavata</name>
    <name type="common">Joro spider</name>
    <name type="synonym">Nephila clavata</name>
    <dbReference type="NCBI Taxonomy" id="2740835"/>
    <lineage>
        <taxon>Eukaryota</taxon>
        <taxon>Metazoa</taxon>
        <taxon>Ecdysozoa</taxon>
        <taxon>Arthropoda</taxon>
        <taxon>Chelicerata</taxon>
        <taxon>Arachnida</taxon>
        <taxon>Araneae</taxon>
        <taxon>Araneomorphae</taxon>
        <taxon>Entelegynae</taxon>
        <taxon>Araneoidea</taxon>
        <taxon>Nephilidae</taxon>
        <taxon>Trichonephila</taxon>
    </lineage>
</organism>
<evidence type="ECO:0000256" key="3">
    <source>
        <dbReference type="ARBA" id="ARBA00022989"/>
    </source>
</evidence>
<dbReference type="GO" id="GO:0005789">
    <property type="term" value="C:endoplasmic reticulum membrane"/>
    <property type="evidence" value="ECO:0007669"/>
    <property type="project" value="UniProtKB-SubCell"/>
</dbReference>
<comment type="function">
    <text evidence="5">A acetyltransferase, which acetylates the inositol ring of phosphatidylinositol during biosynthesis of GPI-anchor.</text>
</comment>
<dbReference type="GO" id="GO:0072659">
    <property type="term" value="P:protein localization to plasma membrane"/>
    <property type="evidence" value="ECO:0007669"/>
    <property type="project" value="TreeGrafter"/>
</dbReference>
<keyword evidence="4 5" id="KW-0472">Membrane</keyword>
<keyword evidence="5" id="KW-0337">GPI-anchor biosynthesis</keyword>
<comment type="subcellular location">
    <subcellularLocation>
        <location evidence="5">Endoplasmic reticulum membrane</location>
        <topology evidence="5">Multi-pass membrane protein</topology>
    </subcellularLocation>
    <subcellularLocation>
        <location evidence="1">Membrane</location>
        <topology evidence="1">Multi-pass membrane protein</topology>
    </subcellularLocation>
</comment>
<evidence type="ECO:0000256" key="5">
    <source>
        <dbReference type="RuleBase" id="RU280819"/>
    </source>
</evidence>
<reference evidence="6" key="1">
    <citation type="submission" date="2020-07" db="EMBL/GenBank/DDBJ databases">
        <title>Multicomponent nature underlies the extraordinary mechanical properties of spider dragline silk.</title>
        <authorList>
            <person name="Kono N."/>
            <person name="Nakamura H."/>
            <person name="Mori M."/>
            <person name="Yoshida Y."/>
            <person name="Ohtoshi R."/>
            <person name="Malay A.D."/>
            <person name="Moran D.A.P."/>
            <person name="Tomita M."/>
            <person name="Numata K."/>
            <person name="Arakawa K."/>
        </authorList>
    </citation>
    <scope>NUCLEOTIDE SEQUENCE</scope>
</reference>
<feature type="transmembrane region" description="Helical" evidence="5">
    <location>
        <begin position="179"/>
        <end position="199"/>
    </location>
</feature>
<comment type="similarity">
    <text evidence="5">Belongs to the PIGW family.</text>
</comment>
<dbReference type="AlphaFoldDB" id="A0A8X6L9Z6"/>